<name>A0A6A4S0G1_SCOMX</name>
<evidence type="ECO:0000313" key="3">
    <source>
        <dbReference type="Proteomes" id="UP000438429"/>
    </source>
</evidence>
<evidence type="ECO:0000256" key="1">
    <source>
        <dbReference type="SAM" id="MobiDB-lite"/>
    </source>
</evidence>
<accession>A0A6A4S0G1</accession>
<dbReference type="Proteomes" id="UP000438429">
    <property type="component" value="Unassembled WGS sequence"/>
</dbReference>
<organism evidence="2 3">
    <name type="scientific">Scophthalmus maximus</name>
    <name type="common">Turbot</name>
    <name type="synonym">Psetta maxima</name>
    <dbReference type="NCBI Taxonomy" id="52904"/>
    <lineage>
        <taxon>Eukaryota</taxon>
        <taxon>Metazoa</taxon>
        <taxon>Chordata</taxon>
        <taxon>Craniata</taxon>
        <taxon>Vertebrata</taxon>
        <taxon>Euteleostomi</taxon>
        <taxon>Actinopterygii</taxon>
        <taxon>Neopterygii</taxon>
        <taxon>Teleostei</taxon>
        <taxon>Neoteleostei</taxon>
        <taxon>Acanthomorphata</taxon>
        <taxon>Carangaria</taxon>
        <taxon>Pleuronectiformes</taxon>
        <taxon>Pleuronectoidei</taxon>
        <taxon>Scophthalmidae</taxon>
        <taxon>Scophthalmus</taxon>
    </lineage>
</organism>
<comment type="caution">
    <text evidence="2">The sequence shown here is derived from an EMBL/GenBank/DDBJ whole genome shotgun (WGS) entry which is preliminary data.</text>
</comment>
<dbReference type="EMBL" id="VEVO01000021">
    <property type="protein sequence ID" value="KAF0024681.1"/>
    <property type="molecule type" value="Genomic_DNA"/>
</dbReference>
<sequence>MSQRPHHTRRDRGRFSVLTVGSECLDQTAPSGLDRDCVVGDACLPSAVNWTEQPELQPRGSTAPAEQHAAGRRQHMSEAGTWKVPGYLSHRRSRIAQQSFNVKLQKRVDTSF</sequence>
<gene>
    <name evidence="2" type="ORF">F2P81_023483</name>
</gene>
<proteinExistence type="predicted"/>
<evidence type="ECO:0000313" key="2">
    <source>
        <dbReference type="EMBL" id="KAF0024681.1"/>
    </source>
</evidence>
<protein>
    <submittedName>
        <fullName evidence="2">Uncharacterized protein</fullName>
    </submittedName>
</protein>
<feature type="region of interest" description="Disordered" evidence="1">
    <location>
        <begin position="51"/>
        <end position="81"/>
    </location>
</feature>
<dbReference type="AlphaFoldDB" id="A0A6A4S0G1"/>
<reference evidence="2 3" key="1">
    <citation type="submission" date="2019-06" db="EMBL/GenBank/DDBJ databases">
        <title>Draft genomes of female and male turbot (Scophthalmus maximus).</title>
        <authorList>
            <person name="Xu H."/>
            <person name="Xu X.-W."/>
            <person name="Shao C."/>
            <person name="Chen S."/>
        </authorList>
    </citation>
    <scope>NUCLEOTIDE SEQUENCE [LARGE SCALE GENOMIC DNA]</scope>
    <source>
        <strain evidence="2">Ysfricsl-2016a</strain>
        <tissue evidence="2">Blood</tissue>
    </source>
</reference>